<accession>A0AAD6YX54</accession>
<feature type="compositionally biased region" description="Basic and acidic residues" evidence="1">
    <location>
        <begin position="1"/>
        <end position="22"/>
    </location>
</feature>
<proteinExistence type="predicted"/>
<comment type="caution">
    <text evidence="2">The sequence shown here is derived from an EMBL/GenBank/DDBJ whole genome shotgun (WGS) entry which is preliminary data.</text>
</comment>
<evidence type="ECO:0000256" key="1">
    <source>
        <dbReference type="SAM" id="MobiDB-lite"/>
    </source>
</evidence>
<feature type="compositionally biased region" description="Low complexity" evidence="1">
    <location>
        <begin position="140"/>
        <end position="187"/>
    </location>
</feature>
<sequence length="272" mass="29075">LERLERLGDDESAGGERERESDVPLVPLLRLVRSSAPHPPRPRGPHRPQTPSRHPRHRPRPPPRPPHPPPRRLPDHRIVRVVVLPGRRPPRIRIRAPCPLRNALALTPRAPTAFVKAPLGLRCTAASPSSRPPPPPPPVTTSASRRPSPRTPSGARTPTAPATATRASSATCSPASAAPWAGPCASSCPPPPPLLARLPSYSHHSPAAYSSARAAPRAPCASTPSRPPCPVSDSEHARRGVRRGKGKAGAETDGAREKSEDRDEVEEWADPG</sequence>
<protein>
    <submittedName>
        <fullName evidence="2">Uncharacterized protein</fullName>
    </submittedName>
</protein>
<dbReference type="Proteomes" id="UP001218218">
    <property type="component" value="Unassembled WGS sequence"/>
</dbReference>
<gene>
    <name evidence="2" type="ORF">DFH08DRAFT_122105</name>
</gene>
<organism evidence="2 3">
    <name type="scientific">Mycena albidolilacea</name>
    <dbReference type="NCBI Taxonomy" id="1033008"/>
    <lineage>
        <taxon>Eukaryota</taxon>
        <taxon>Fungi</taxon>
        <taxon>Dikarya</taxon>
        <taxon>Basidiomycota</taxon>
        <taxon>Agaricomycotina</taxon>
        <taxon>Agaricomycetes</taxon>
        <taxon>Agaricomycetidae</taxon>
        <taxon>Agaricales</taxon>
        <taxon>Marasmiineae</taxon>
        <taxon>Mycenaceae</taxon>
        <taxon>Mycena</taxon>
    </lineage>
</organism>
<keyword evidence="3" id="KW-1185">Reference proteome</keyword>
<feature type="compositionally biased region" description="Basic and acidic residues" evidence="1">
    <location>
        <begin position="248"/>
        <end position="261"/>
    </location>
</feature>
<evidence type="ECO:0000313" key="3">
    <source>
        <dbReference type="Proteomes" id="UP001218218"/>
    </source>
</evidence>
<name>A0AAD6YX54_9AGAR</name>
<feature type="region of interest" description="Disordered" evidence="1">
    <location>
        <begin position="124"/>
        <end position="272"/>
    </location>
</feature>
<dbReference type="EMBL" id="JARIHO010000148">
    <property type="protein sequence ID" value="KAJ7300955.1"/>
    <property type="molecule type" value="Genomic_DNA"/>
</dbReference>
<dbReference type="AlphaFoldDB" id="A0AAD6YX54"/>
<feature type="compositionally biased region" description="Low complexity" evidence="1">
    <location>
        <begin position="23"/>
        <end position="33"/>
    </location>
</feature>
<feature type="compositionally biased region" description="Acidic residues" evidence="1">
    <location>
        <begin position="262"/>
        <end position="272"/>
    </location>
</feature>
<feature type="compositionally biased region" description="Low complexity" evidence="1">
    <location>
        <begin position="195"/>
        <end position="224"/>
    </location>
</feature>
<feature type="region of interest" description="Disordered" evidence="1">
    <location>
        <begin position="1"/>
        <end position="77"/>
    </location>
</feature>
<feature type="compositionally biased region" description="Pro residues" evidence="1">
    <location>
        <begin position="130"/>
        <end position="139"/>
    </location>
</feature>
<evidence type="ECO:0000313" key="2">
    <source>
        <dbReference type="EMBL" id="KAJ7300955.1"/>
    </source>
</evidence>
<feature type="non-terminal residue" evidence="2">
    <location>
        <position position="1"/>
    </location>
</feature>
<reference evidence="2" key="1">
    <citation type="submission" date="2023-03" db="EMBL/GenBank/DDBJ databases">
        <title>Massive genome expansion in bonnet fungi (Mycena s.s.) driven by repeated elements and novel gene families across ecological guilds.</title>
        <authorList>
            <consortium name="Lawrence Berkeley National Laboratory"/>
            <person name="Harder C.B."/>
            <person name="Miyauchi S."/>
            <person name="Viragh M."/>
            <person name="Kuo A."/>
            <person name="Thoen E."/>
            <person name="Andreopoulos B."/>
            <person name="Lu D."/>
            <person name="Skrede I."/>
            <person name="Drula E."/>
            <person name="Henrissat B."/>
            <person name="Morin E."/>
            <person name="Kohler A."/>
            <person name="Barry K."/>
            <person name="LaButti K."/>
            <person name="Morin E."/>
            <person name="Salamov A."/>
            <person name="Lipzen A."/>
            <person name="Mereny Z."/>
            <person name="Hegedus B."/>
            <person name="Baldrian P."/>
            <person name="Stursova M."/>
            <person name="Weitz H."/>
            <person name="Taylor A."/>
            <person name="Grigoriev I.V."/>
            <person name="Nagy L.G."/>
            <person name="Martin F."/>
            <person name="Kauserud H."/>
        </authorList>
    </citation>
    <scope>NUCLEOTIDE SEQUENCE</scope>
    <source>
        <strain evidence="2">CBHHK002</strain>
    </source>
</reference>